<gene>
    <name evidence="1" type="ORF">PIB30_043144</name>
</gene>
<proteinExistence type="predicted"/>
<sequence length="101" mass="11475">MTKVFGTRITHHVYLVKVELGFKEAWTWLENVKFQFWPSFNELQQRKVAYATPECSSKASGEDVAKVCAQLAESRILPFAPLHESFASNAFLSLSHAFLNP</sequence>
<accession>A0ABU6YG19</accession>
<organism evidence="1 2">
    <name type="scientific">Stylosanthes scabra</name>
    <dbReference type="NCBI Taxonomy" id="79078"/>
    <lineage>
        <taxon>Eukaryota</taxon>
        <taxon>Viridiplantae</taxon>
        <taxon>Streptophyta</taxon>
        <taxon>Embryophyta</taxon>
        <taxon>Tracheophyta</taxon>
        <taxon>Spermatophyta</taxon>
        <taxon>Magnoliopsida</taxon>
        <taxon>eudicotyledons</taxon>
        <taxon>Gunneridae</taxon>
        <taxon>Pentapetalae</taxon>
        <taxon>rosids</taxon>
        <taxon>fabids</taxon>
        <taxon>Fabales</taxon>
        <taxon>Fabaceae</taxon>
        <taxon>Papilionoideae</taxon>
        <taxon>50 kb inversion clade</taxon>
        <taxon>dalbergioids sensu lato</taxon>
        <taxon>Dalbergieae</taxon>
        <taxon>Pterocarpus clade</taxon>
        <taxon>Stylosanthes</taxon>
    </lineage>
</organism>
<comment type="caution">
    <text evidence="1">The sequence shown here is derived from an EMBL/GenBank/DDBJ whole genome shotgun (WGS) entry which is preliminary data.</text>
</comment>
<evidence type="ECO:0000313" key="1">
    <source>
        <dbReference type="EMBL" id="MED6208229.1"/>
    </source>
</evidence>
<dbReference type="EMBL" id="JASCZI010241905">
    <property type="protein sequence ID" value="MED6208229.1"/>
    <property type="molecule type" value="Genomic_DNA"/>
</dbReference>
<reference evidence="1 2" key="1">
    <citation type="journal article" date="2023" name="Plants (Basel)">
        <title>Bridging the Gap: Combining Genomics and Transcriptomics Approaches to Understand Stylosanthes scabra, an Orphan Legume from the Brazilian Caatinga.</title>
        <authorList>
            <person name="Ferreira-Neto J.R.C."/>
            <person name="da Silva M.D."/>
            <person name="Binneck E."/>
            <person name="de Melo N.F."/>
            <person name="da Silva R.H."/>
            <person name="de Melo A.L.T.M."/>
            <person name="Pandolfi V."/>
            <person name="Bustamante F.O."/>
            <person name="Brasileiro-Vidal A.C."/>
            <person name="Benko-Iseppon A.M."/>
        </authorList>
    </citation>
    <scope>NUCLEOTIDE SEQUENCE [LARGE SCALE GENOMIC DNA]</scope>
    <source>
        <tissue evidence="1">Leaves</tissue>
    </source>
</reference>
<dbReference type="Proteomes" id="UP001341840">
    <property type="component" value="Unassembled WGS sequence"/>
</dbReference>
<keyword evidence="2" id="KW-1185">Reference proteome</keyword>
<name>A0ABU6YG19_9FABA</name>
<evidence type="ECO:0000313" key="2">
    <source>
        <dbReference type="Proteomes" id="UP001341840"/>
    </source>
</evidence>
<protein>
    <submittedName>
        <fullName evidence="1">Uncharacterized protein</fullName>
    </submittedName>
</protein>